<evidence type="ECO:0000256" key="2">
    <source>
        <dbReference type="ARBA" id="ARBA00023125"/>
    </source>
</evidence>
<protein>
    <submittedName>
        <fullName evidence="5">AraC family transcriptional regulator</fullName>
    </submittedName>
</protein>
<dbReference type="InterPro" id="IPR032687">
    <property type="entry name" value="AraC-type_N"/>
</dbReference>
<dbReference type="PROSITE" id="PS01124">
    <property type="entry name" value="HTH_ARAC_FAMILY_2"/>
    <property type="match status" value="1"/>
</dbReference>
<proteinExistence type="predicted"/>
<dbReference type="SMART" id="SM00342">
    <property type="entry name" value="HTH_ARAC"/>
    <property type="match status" value="1"/>
</dbReference>
<evidence type="ECO:0000256" key="1">
    <source>
        <dbReference type="ARBA" id="ARBA00023015"/>
    </source>
</evidence>
<dbReference type="PROSITE" id="PS00041">
    <property type="entry name" value="HTH_ARAC_FAMILY_1"/>
    <property type="match status" value="1"/>
</dbReference>
<dbReference type="GO" id="GO:0000976">
    <property type="term" value="F:transcription cis-regulatory region binding"/>
    <property type="evidence" value="ECO:0007669"/>
    <property type="project" value="TreeGrafter"/>
</dbReference>
<dbReference type="InterPro" id="IPR020449">
    <property type="entry name" value="Tscrpt_reg_AraC-type_HTH"/>
</dbReference>
<sequence length="342" mass="39575">MTSPNAVKRPFIRARIFRQILSHANISPVKQKQILKDEGLVIEDLNDYSADIPLNSYMRMFERLSRVTHSPAFGLKTSKVMGPELIGAVGFIFLSSPNLEAAIEYYSKSVSTIQEVTQLIFERERQPTLKYVITDERITPRRQDVEFSIGYVNSLLRTYIGKDYRPKEIYFEHAKPVKGDLYEIHFDCPVFFEQDINAIVLNPEDLKKGSAKFDQNLIPLLEHYLQLLEHNTQRTTTFVENIEQILPHAIEYNNANLSYVSGRLGLTEITVRRRLKDEGTSFRELLQKKRIAISRRLLTETKMNVLQIAQKLGYSETASFTRAFRKETGQTPIKFRKAHLSK</sequence>
<dbReference type="InterPro" id="IPR018062">
    <property type="entry name" value="HTH_AraC-typ_CS"/>
</dbReference>
<keyword evidence="3" id="KW-0804">Transcription</keyword>
<reference evidence="5 6" key="1">
    <citation type="submission" date="2018-10" db="EMBL/GenBank/DDBJ databases">
        <title>Genomic Encyclopedia of Type Strains, Phase IV (KMG-IV): sequencing the most valuable type-strain genomes for metagenomic binning, comparative biology and taxonomic classification.</title>
        <authorList>
            <person name="Goeker M."/>
        </authorList>
    </citation>
    <scope>NUCLEOTIDE SEQUENCE [LARGE SCALE GENOMIC DNA]</scope>
    <source>
        <strain evidence="5 6">DSM 22008</strain>
    </source>
</reference>
<dbReference type="AlphaFoldDB" id="A0A420WJS7"/>
<dbReference type="Proteomes" id="UP000282211">
    <property type="component" value="Unassembled WGS sequence"/>
</dbReference>
<dbReference type="PRINTS" id="PR00032">
    <property type="entry name" value="HTHARAC"/>
</dbReference>
<dbReference type="Gene3D" id="1.10.10.60">
    <property type="entry name" value="Homeodomain-like"/>
    <property type="match status" value="1"/>
</dbReference>
<dbReference type="RefSeq" id="WP_121098998.1">
    <property type="nucleotide sequence ID" value="NZ_RBII01000001.1"/>
</dbReference>
<comment type="caution">
    <text evidence="5">The sequence shown here is derived from an EMBL/GenBank/DDBJ whole genome shotgun (WGS) entry which is preliminary data.</text>
</comment>
<dbReference type="Pfam" id="PF12833">
    <property type="entry name" value="HTH_18"/>
    <property type="match status" value="1"/>
</dbReference>
<keyword evidence="1" id="KW-0805">Transcription regulation</keyword>
<organism evidence="5 6">
    <name type="scientific">Litorimonas taeanensis</name>
    <dbReference type="NCBI Taxonomy" id="568099"/>
    <lineage>
        <taxon>Bacteria</taxon>
        <taxon>Pseudomonadati</taxon>
        <taxon>Pseudomonadota</taxon>
        <taxon>Alphaproteobacteria</taxon>
        <taxon>Maricaulales</taxon>
        <taxon>Robiginitomaculaceae</taxon>
    </lineage>
</organism>
<dbReference type="PANTHER" id="PTHR47894">
    <property type="entry name" value="HTH-TYPE TRANSCRIPTIONAL REGULATOR GADX"/>
    <property type="match status" value="1"/>
</dbReference>
<dbReference type="GO" id="GO:0005829">
    <property type="term" value="C:cytosol"/>
    <property type="evidence" value="ECO:0007669"/>
    <property type="project" value="TreeGrafter"/>
</dbReference>
<dbReference type="EMBL" id="RBII01000001">
    <property type="protein sequence ID" value="RKQ71199.1"/>
    <property type="molecule type" value="Genomic_DNA"/>
</dbReference>
<dbReference type="GO" id="GO:0003700">
    <property type="term" value="F:DNA-binding transcription factor activity"/>
    <property type="evidence" value="ECO:0007669"/>
    <property type="project" value="InterPro"/>
</dbReference>
<keyword evidence="6" id="KW-1185">Reference proteome</keyword>
<name>A0A420WJS7_9PROT</name>
<evidence type="ECO:0000259" key="4">
    <source>
        <dbReference type="PROSITE" id="PS01124"/>
    </source>
</evidence>
<dbReference type="OrthoDB" id="9805730at2"/>
<dbReference type="SUPFAM" id="SSF46689">
    <property type="entry name" value="Homeodomain-like"/>
    <property type="match status" value="1"/>
</dbReference>
<dbReference type="InterPro" id="IPR009057">
    <property type="entry name" value="Homeodomain-like_sf"/>
</dbReference>
<keyword evidence="2" id="KW-0238">DNA-binding</keyword>
<evidence type="ECO:0000313" key="5">
    <source>
        <dbReference type="EMBL" id="RKQ71199.1"/>
    </source>
</evidence>
<dbReference type="Pfam" id="PF12625">
    <property type="entry name" value="Arabinose_bd"/>
    <property type="match status" value="1"/>
</dbReference>
<accession>A0A420WJS7</accession>
<feature type="domain" description="HTH araC/xylS-type" evidence="4">
    <location>
        <begin position="240"/>
        <end position="338"/>
    </location>
</feature>
<evidence type="ECO:0000256" key="3">
    <source>
        <dbReference type="ARBA" id="ARBA00023163"/>
    </source>
</evidence>
<gene>
    <name evidence="5" type="ORF">DES40_0512</name>
</gene>
<evidence type="ECO:0000313" key="6">
    <source>
        <dbReference type="Proteomes" id="UP000282211"/>
    </source>
</evidence>
<dbReference type="InParanoid" id="A0A420WJS7"/>
<dbReference type="PANTHER" id="PTHR47894:SF4">
    <property type="entry name" value="HTH-TYPE TRANSCRIPTIONAL REGULATOR GADX"/>
    <property type="match status" value="1"/>
</dbReference>
<dbReference type="InterPro" id="IPR018060">
    <property type="entry name" value="HTH_AraC"/>
</dbReference>